<feature type="region of interest" description="Disordered" evidence="1">
    <location>
        <begin position="156"/>
        <end position="197"/>
    </location>
</feature>
<reference evidence="3" key="1">
    <citation type="submission" date="2022-11" db="UniProtKB">
        <authorList>
            <consortium name="WormBaseParasite"/>
        </authorList>
    </citation>
    <scope>IDENTIFICATION</scope>
</reference>
<evidence type="ECO:0000313" key="2">
    <source>
        <dbReference type="Proteomes" id="UP000887540"/>
    </source>
</evidence>
<dbReference type="AlphaFoldDB" id="A0A914D3R4"/>
<feature type="compositionally biased region" description="Low complexity" evidence="1">
    <location>
        <begin position="181"/>
        <end position="197"/>
    </location>
</feature>
<dbReference type="Proteomes" id="UP000887540">
    <property type="component" value="Unplaced"/>
</dbReference>
<evidence type="ECO:0000256" key="1">
    <source>
        <dbReference type="SAM" id="MobiDB-lite"/>
    </source>
</evidence>
<proteinExistence type="predicted"/>
<evidence type="ECO:0000313" key="3">
    <source>
        <dbReference type="WBParaSite" id="ACRNAN_scaffold17336.g23289.t1"/>
    </source>
</evidence>
<accession>A0A914D3R4</accession>
<sequence length="197" mass="22556">MNWLPRIGSSKKERIDVEIILHTKDATLEKVSEIFDEDSEILTMTESIFFSLLREKINKDIKKICQIVPYMLSKNPEWREKLQGSFMTNSSVVHNDRKYSVPLTESIDYQKYVFEFHKFVEGQPVGTSLALNKALDKLEQISSQLLDYSSKVFPDHENTNSESKEHAKISIVFPNSQPDASLSGSNKNLSSSPKPRN</sequence>
<protein>
    <submittedName>
        <fullName evidence="3">Uncharacterized protein</fullName>
    </submittedName>
</protein>
<dbReference type="WBParaSite" id="ACRNAN_scaffold17336.g23289.t1">
    <property type="protein sequence ID" value="ACRNAN_scaffold17336.g23289.t1"/>
    <property type="gene ID" value="ACRNAN_scaffold17336.g23289"/>
</dbReference>
<name>A0A914D3R4_9BILA</name>
<organism evidence="2 3">
    <name type="scientific">Acrobeloides nanus</name>
    <dbReference type="NCBI Taxonomy" id="290746"/>
    <lineage>
        <taxon>Eukaryota</taxon>
        <taxon>Metazoa</taxon>
        <taxon>Ecdysozoa</taxon>
        <taxon>Nematoda</taxon>
        <taxon>Chromadorea</taxon>
        <taxon>Rhabditida</taxon>
        <taxon>Tylenchina</taxon>
        <taxon>Cephalobomorpha</taxon>
        <taxon>Cephaloboidea</taxon>
        <taxon>Cephalobidae</taxon>
        <taxon>Acrobeloides</taxon>
    </lineage>
</organism>
<keyword evidence="2" id="KW-1185">Reference proteome</keyword>
<feature type="compositionally biased region" description="Basic and acidic residues" evidence="1">
    <location>
        <begin position="156"/>
        <end position="168"/>
    </location>
</feature>